<keyword evidence="1" id="KW-0472">Membrane</keyword>
<evidence type="ECO:0000313" key="2">
    <source>
        <dbReference type="EMBL" id="CDG40012.1"/>
    </source>
</evidence>
<organism evidence="2 3">
    <name type="scientific">Asaia bogorensis</name>
    <dbReference type="NCBI Taxonomy" id="91915"/>
    <lineage>
        <taxon>Bacteria</taxon>
        <taxon>Pseudomonadati</taxon>
        <taxon>Pseudomonadota</taxon>
        <taxon>Alphaproteobacteria</taxon>
        <taxon>Acetobacterales</taxon>
        <taxon>Acetobacteraceae</taxon>
        <taxon>Asaia</taxon>
    </lineage>
</organism>
<keyword evidence="1" id="KW-0812">Transmembrane</keyword>
<reference evidence="2 3" key="1">
    <citation type="journal article" date="2014" name="Genome Biol. Evol.">
        <title>Acetic acid bacteria genomes reveal functional traits for adaptation to life in insect guts.</title>
        <authorList>
            <person name="Chouaia B."/>
            <person name="Gaiarsa S."/>
            <person name="Crotti E."/>
            <person name="Comandatore F."/>
            <person name="Degli Esposti M."/>
            <person name="Ricci I."/>
            <person name="Alma A."/>
            <person name="Favia G."/>
            <person name="Bandi C."/>
            <person name="Daffonchio D."/>
        </authorList>
    </citation>
    <scope>NUCLEOTIDE SEQUENCE [LARGE SCALE GENOMIC DNA]</scope>
    <source>
        <strain evidence="2 3">SF2.1</strain>
    </source>
</reference>
<dbReference type="EMBL" id="CBLX010000013">
    <property type="protein sequence ID" value="CDG40012.1"/>
    <property type="molecule type" value="Genomic_DNA"/>
</dbReference>
<protein>
    <submittedName>
        <fullName evidence="2">Uncharacterized protein</fullName>
    </submittedName>
</protein>
<name>A0A060QL48_9PROT</name>
<reference evidence="2 3" key="2">
    <citation type="journal article" date="2014" name="PLoS ONE">
        <title>Evolution of mitochondria reconstructed from the energy metabolism of living bacteria.</title>
        <authorList>
            <person name="Degli Esposti M."/>
            <person name="Chouaia B."/>
            <person name="Comandatore F."/>
            <person name="Crotti E."/>
            <person name="Sassera D."/>
            <person name="Lievens P.M."/>
            <person name="Daffonchio D."/>
            <person name="Bandi C."/>
        </authorList>
    </citation>
    <scope>NUCLEOTIDE SEQUENCE [LARGE SCALE GENOMIC DNA]</scope>
    <source>
        <strain evidence="2 3">SF2.1</strain>
    </source>
</reference>
<accession>A0A060QL48</accession>
<dbReference type="AlphaFoldDB" id="A0A060QL48"/>
<feature type="transmembrane region" description="Helical" evidence="1">
    <location>
        <begin position="64"/>
        <end position="84"/>
    </location>
</feature>
<keyword evidence="1" id="KW-1133">Transmembrane helix</keyword>
<sequence length="92" mass="10209">MQSTIARSRPDLHATRLLSWLMCLAFMSVGLMRCFWPSHVGLFVFPDHHWAFGIVRDIAGGHEYGGASVTPVCLGIAALLFLALDRSGEYCR</sequence>
<evidence type="ECO:0000256" key="1">
    <source>
        <dbReference type="SAM" id="Phobius"/>
    </source>
</evidence>
<comment type="caution">
    <text evidence="2">The sequence shown here is derived from an EMBL/GenBank/DDBJ whole genome shotgun (WGS) entry which is preliminary data.</text>
</comment>
<dbReference type="RefSeq" id="WP_023978927.1">
    <property type="nucleotide sequence ID" value="NZ_CBLX010000013.1"/>
</dbReference>
<evidence type="ECO:0000313" key="3">
    <source>
        <dbReference type="Proteomes" id="UP000027583"/>
    </source>
</evidence>
<gene>
    <name evidence="2" type="ORF">ASAP_1967</name>
</gene>
<dbReference type="Proteomes" id="UP000027583">
    <property type="component" value="Unassembled WGS sequence"/>
</dbReference>
<feature type="transmembrane region" description="Helical" evidence="1">
    <location>
        <begin position="20"/>
        <end position="44"/>
    </location>
</feature>
<proteinExistence type="predicted"/>